<name>A0ABX7SVE3_9FLAO</name>
<evidence type="ECO:0000313" key="2">
    <source>
        <dbReference type="Proteomes" id="UP000663935"/>
    </source>
</evidence>
<dbReference type="RefSeq" id="WP_207972347.1">
    <property type="nucleotide sequence ID" value="NZ_CP071795.1"/>
</dbReference>
<evidence type="ECO:0008006" key="3">
    <source>
        <dbReference type="Google" id="ProtNLM"/>
    </source>
</evidence>
<accession>A0ABX7SVE3</accession>
<reference evidence="1 2" key="1">
    <citation type="submission" date="2021-03" db="EMBL/GenBank/DDBJ databases">
        <title>Complete genome of Polaribacter_sp.G4M1.</title>
        <authorList>
            <person name="Jeong S.W."/>
            <person name="Bae J.W."/>
        </authorList>
    </citation>
    <scope>NUCLEOTIDE SEQUENCE [LARGE SCALE GENOMIC DNA]</scope>
    <source>
        <strain evidence="1 2">G4M1</strain>
    </source>
</reference>
<sequence length="104" mass="12107">MSRYTFNEDGTLNIVEFANDEINGDCEEKTKPVLTSGSWEKNSNGKYRLITTYTDNQQSYTDNDIPDVFEITNNNNTLKIGYDDNEIINGKQLKNYYTEFIRIQ</sequence>
<protein>
    <recommendedName>
        <fullName evidence="3">Lipocalin-like domain-containing protein</fullName>
    </recommendedName>
</protein>
<evidence type="ECO:0000313" key="1">
    <source>
        <dbReference type="EMBL" id="QTD38212.1"/>
    </source>
</evidence>
<dbReference type="Proteomes" id="UP000663935">
    <property type="component" value="Chromosome"/>
</dbReference>
<dbReference type="EMBL" id="CP071795">
    <property type="protein sequence ID" value="QTD38212.1"/>
    <property type="molecule type" value="Genomic_DNA"/>
</dbReference>
<keyword evidence="2" id="KW-1185">Reference proteome</keyword>
<proteinExistence type="predicted"/>
<organism evidence="1 2">
    <name type="scientific">Polaribacter batillariae</name>
    <dbReference type="NCBI Taxonomy" id="2808900"/>
    <lineage>
        <taxon>Bacteria</taxon>
        <taxon>Pseudomonadati</taxon>
        <taxon>Bacteroidota</taxon>
        <taxon>Flavobacteriia</taxon>
        <taxon>Flavobacteriales</taxon>
        <taxon>Flavobacteriaceae</taxon>
    </lineage>
</organism>
<gene>
    <name evidence="1" type="ORF">JL193_02580</name>
</gene>